<dbReference type="Proteomes" id="UP001152795">
    <property type="component" value="Unassembled WGS sequence"/>
</dbReference>
<dbReference type="EMBL" id="CACRXK020007025">
    <property type="protein sequence ID" value="CAB4011094.1"/>
    <property type="molecule type" value="Genomic_DNA"/>
</dbReference>
<name>A0A7D9II98_PARCT</name>
<sequence>ADNKEPVLAKLLGVVLSDDLKWNCHIDYICKKAAKLSFLLRLVLIIISMLAPVTAKLKSLFRLLCDLKLLKEVSDSSKEVYSAVVYLRLIYAGAVKVVCCLVALAWIREWLKYGFLPIFDYAEVEVENSGGGKISQAGMAEVANFSNQTHKGQDNQKCSLSSVINSNRFSSLKKLILVTGYVLRFVNNLRKRVKRETNLITEYMITVTEYNEALIMWIKDEQFQLKQQDNYSKLEASLHLFEDKDGVLRLRGRFANASLQYEEQ</sequence>
<reference evidence="1" key="1">
    <citation type="submission" date="2020-04" db="EMBL/GenBank/DDBJ databases">
        <authorList>
            <person name="Alioto T."/>
            <person name="Alioto T."/>
            <person name="Gomez Garrido J."/>
        </authorList>
    </citation>
    <scope>NUCLEOTIDE SEQUENCE</scope>
    <source>
        <strain evidence="1">A484AB</strain>
    </source>
</reference>
<evidence type="ECO:0000313" key="2">
    <source>
        <dbReference type="Proteomes" id="UP001152795"/>
    </source>
</evidence>
<proteinExistence type="predicted"/>
<keyword evidence="2" id="KW-1185">Reference proteome</keyword>
<protein>
    <submittedName>
        <fullName evidence="1">Uncharacterized protein</fullName>
    </submittedName>
</protein>
<dbReference type="OrthoDB" id="8057614at2759"/>
<dbReference type="AlphaFoldDB" id="A0A7D9II98"/>
<gene>
    <name evidence="1" type="ORF">PACLA_8A043253</name>
</gene>
<organism evidence="1 2">
    <name type="scientific">Paramuricea clavata</name>
    <name type="common">Red gorgonian</name>
    <name type="synonym">Violescent sea-whip</name>
    <dbReference type="NCBI Taxonomy" id="317549"/>
    <lineage>
        <taxon>Eukaryota</taxon>
        <taxon>Metazoa</taxon>
        <taxon>Cnidaria</taxon>
        <taxon>Anthozoa</taxon>
        <taxon>Octocorallia</taxon>
        <taxon>Malacalcyonacea</taxon>
        <taxon>Plexauridae</taxon>
        <taxon>Paramuricea</taxon>
    </lineage>
</organism>
<feature type="non-terminal residue" evidence="1">
    <location>
        <position position="1"/>
    </location>
</feature>
<comment type="caution">
    <text evidence="1">The sequence shown here is derived from an EMBL/GenBank/DDBJ whole genome shotgun (WGS) entry which is preliminary data.</text>
</comment>
<evidence type="ECO:0000313" key="1">
    <source>
        <dbReference type="EMBL" id="CAB4011094.1"/>
    </source>
</evidence>
<accession>A0A7D9II98</accession>